<dbReference type="InterPro" id="IPR011395">
    <property type="entry name" value="Glyco_hydro_67_aGlcAse"/>
</dbReference>
<accession>A0A9Q0N8B2</accession>
<evidence type="ECO:0000256" key="3">
    <source>
        <dbReference type="ARBA" id="ARBA00022651"/>
    </source>
</evidence>
<evidence type="ECO:0000259" key="12">
    <source>
        <dbReference type="Pfam" id="PF07477"/>
    </source>
</evidence>
<dbReference type="InterPro" id="IPR011099">
    <property type="entry name" value="Glyco_hydro_67_C"/>
</dbReference>
<dbReference type="InterPro" id="IPR017853">
    <property type="entry name" value="GH"/>
</dbReference>
<dbReference type="PIRSF" id="PIRSF029900">
    <property type="entry name" value="Alpha-glucuronds"/>
    <property type="match status" value="1"/>
</dbReference>
<comment type="catalytic activity">
    <reaction evidence="9">
        <text>an alpha-D-glucuronoside + H2O = D-glucuronate + an alcohol</text>
        <dbReference type="Rhea" id="RHEA:20005"/>
        <dbReference type="ChEBI" id="CHEBI:15377"/>
        <dbReference type="ChEBI" id="CHEBI:30879"/>
        <dbReference type="ChEBI" id="CHEBI:58720"/>
        <dbReference type="ChEBI" id="CHEBI:58899"/>
        <dbReference type="EC" id="3.2.1.139"/>
    </reaction>
</comment>
<evidence type="ECO:0000259" key="13">
    <source>
        <dbReference type="Pfam" id="PF07488"/>
    </source>
</evidence>
<evidence type="ECO:0000256" key="4">
    <source>
        <dbReference type="ARBA" id="ARBA00022729"/>
    </source>
</evidence>
<dbReference type="OrthoDB" id="6501611at2759"/>
<evidence type="ECO:0000256" key="8">
    <source>
        <dbReference type="ARBA" id="ARBA00023326"/>
    </source>
</evidence>
<dbReference type="InterPro" id="IPR011100">
    <property type="entry name" value="Glyco_hydro_67_cat"/>
</dbReference>
<dbReference type="InterPro" id="IPR037054">
    <property type="entry name" value="A-glucoronidase_C_sf"/>
</dbReference>
<keyword evidence="6" id="KW-0119">Carbohydrate metabolism</keyword>
<dbReference type="Pfam" id="PF07488">
    <property type="entry name" value="Glyco_hydro_67M"/>
    <property type="match status" value="1"/>
</dbReference>
<evidence type="ECO:0000256" key="1">
    <source>
        <dbReference type="ARBA" id="ARBA00008833"/>
    </source>
</evidence>
<dbReference type="PANTHER" id="PTHR39207:SF1">
    <property type="entry name" value="ALPHA-GLUCURONIDASE A"/>
    <property type="match status" value="1"/>
</dbReference>
<feature type="active site" description="Proton donor" evidence="10">
    <location>
        <position position="311"/>
    </location>
</feature>
<evidence type="ECO:0000256" key="5">
    <source>
        <dbReference type="ARBA" id="ARBA00022801"/>
    </source>
</evidence>
<comment type="caution">
    <text evidence="14">The sequence shown here is derived from an EMBL/GenBank/DDBJ whole genome shotgun (WGS) entry which is preliminary data.</text>
</comment>
<evidence type="ECO:0000256" key="2">
    <source>
        <dbReference type="ARBA" id="ARBA00012271"/>
    </source>
</evidence>
<dbReference type="SUPFAM" id="SSF55545">
    <property type="entry name" value="beta-N-acetylhexosaminidase-like domain"/>
    <property type="match status" value="1"/>
</dbReference>
<evidence type="ECO:0000256" key="6">
    <source>
        <dbReference type="ARBA" id="ARBA00023277"/>
    </source>
</evidence>
<feature type="active site" description="Proton acceptor" evidence="10">
    <location>
        <position position="413"/>
    </location>
</feature>
<evidence type="ECO:0000313" key="15">
    <source>
        <dbReference type="Proteomes" id="UP001151699"/>
    </source>
</evidence>
<feature type="domain" description="Alpha glucuronidase N-terminal" evidence="11">
    <location>
        <begin position="31"/>
        <end position="150"/>
    </location>
</feature>
<proteinExistence type="inferred from homology"/>
<gene>
    <name evidence="14" type="primary">gla67A</name>
    <name evidence="14" type="ORF">Bhyg_00776</name>
</gene>
<dbReference type="Gene3D" id="3.20.20.80">
    <property type="entry name" value="Glycosidases"/>
    <property type="match status" value="1"/>
</dbReference>
<evidence type="ECO:0000256" key="10">
    <source>
        <dbReference type="PIRSR" id="PIRSR029900-1"/>
    </source>
</evidence>
<comment type="similarity">
    <text evidence="1">Belongs to the glycosyl hydrolase 67 family.</text>
</comment>
<dbReference type="GO" id="GO:0045493">
    <property type="term" value="P:xylan catabolic process"/>
    <property type="evidence" value="ECO:0007669"/>
    <property type="project" value="UniProtKB-KW"/>
</dbReference>
<dbReference type="GO" id="GO:0046559">
    <property type="term" value="F:alpha-glucuronidase activity"/>
    <property type="evidence" value="ECO:0007669"/>
    <property type="project" value="UniProtKB-EC"/>
</dbReference>
<dbReference type="Gene3D" id="3.90.1330.10">
    <property type="entry name" value="Alpha-glucuronidase, C-terminal domain"/>
    <property type="match status" value="1"/>
</dbReference>
<keyword evidence="8" id="KW-0624">Polysaccharide degradation</keyword>
<dbReference type="InterPro" id="IPR029018">
    <property type="entry name" value="Hex-like_dom2"/>
</dbReference>
<evidence type="ECO:0000313" key="14">
    <source>
        <dbReference type="EMBL" id="KAJ6645570.1"/>
    </source>
</evidence>
<dbReference type="Proteomes" id="UP001151699">
    <property type="component" value="Chromosome A"/>
</dbReference>
<reference evidence="14" key="1">
    <citation type="submission" date="2022-07" db="EMBL/GenBank/DDBJ databases">
        <authorList>
            <person name="Trinca V."/>
            <person name="Uliana J.V.C."/>
            <person name="Torres T.T."/>
            <person name="Ward R.J."/>
            <person name="Monesi N."/>
        </authorList>
    </citation>
    <scope>NUCLEOTIDE SEQUENCE</scope>
    <source>
        <strain evidence="14">HSMRA1968</strain>
        <tissue evidence="14">Whole embryos</tissue>
    </source>
</reference>
<keyword evidence="4" id="KW-0732">Signal</keyword>
<evidence type="ECO:0000256" key="9">
    <source>
        <dbReference type="ARBA" id="ARBA00048838"/>
    </source>
</evidence>
<dbReference type="Pfam" id="PF03648">
    <property type="entry name" value="Glyco_hydro_67N"/>
    <property type="match status" value="1"/>
</dbReference>
<evidence type="ECO:0000259" key="11">
    <source>
        <dbReference type="Pfam" id="PF03648"/>
    </source>
</evidence>
<keyword evidence="5" id="KW-0378">Hydrolase</keyword>
<keyword evidence="3" id="KW-0858">Xylan degradation</keyword>
<dbReference type="GO" id="GO:0005576">
    <property type="term" value="C:extracellular region"/>
    <property type="evidence" value="ECO:0007669"/>
    <property type="project" value="InterPro"/>
</dbReference>
<evidence type="ECO:0000256" key="7">
    <source>
        <dbReference type="ARBA" id="ARBA00023295"/>
    </source>
</evidence>
<dbReference type="EC" id="3.2.1.139" evidence="2"/>
<keyword evidence="7" id="KW-0326">Glycosidase</keyword>
<keyword evidence="15" id="KW-1185">Reference proteome</keyword>
<dbReference type="EMBL" id="WJQU01000001">
    <property type="protein sequence ID" value="KAJ6645570.1"/>
    <property type="molecule type" value="Genomic_DNA"/>
</dbReference>
<feature type="domain" description="Glycosyl hydrolase family 67 C-terminal" evidence="12">
    <location>
        <begin position="474"/>
        <end position="698"/>
    </location>
</feature>
<organism evidence="14 15">
    <name type="scientific">Pseudolycoriella hygida</name>
    <dbReference type="NCBI Taxonomy" id="35572"/>
    <lineage>
        <taxon>Eukaryota</taxon>
        <taxon>Metazoa</taxon>
        <taxon>Ecdysozoa</taxon>
        <taxon>Arthropoda</taxon>
        <taxon>Hexapoda</taxon>
        <taxon>Insecta</taxon>
        <taxon>Pterygota</taxon>
        <taxon>Neoptera</taxon>
        <taxon>Endopterygota</taxon>
        <taxon>Diptera</taxon>
        <taxon>Nematocera</taxon>
        <taxon>Sciaroidea</taxon>
        <taxon>Sciaridae</taxon>
        <taxon>Pseudolycoriella</taxon>
    </lineage>
</organism>
<dbReference type="InterPro" id="IPR005154">
    <property type="entry name" value="Glyco_hydro_67_aGlcAse_N"/>
</dbReference>
<feature type="active site" description="Proton acceptor" evidence="10">
    <location>
        <position position="385"/>
    </location>
</feature>
<dbReference type="Pfam" id="PF07477">
    <property type="entry name" value="Glyco_hydro_67C"/>
    <property type="match status" value="1"/>
</dbReference>
<feature type="domain" description="Glycosyl hydrolase family 67 catalytic" evidence="13">
    <location>
        <begin position="154"/>
        <end position="473"/>
    </location>
</feature>
<dbReference type="AlphaFoldDB" id="A0A9Q0N8B2"/>
<protein>
    <recommendedName>
        <fullName evidence="2">alpha-glucuronidase</fullName>
        <ecNumber evidence="2">3.2.1.139</ecNumber>
    </recommendedName>
</protein>
<dbReference type="SUPFAM" id="SSF51445">
    <property type="entry name" value="(Trans)glycosidases"/>
    <property type="match status" value="1"/>
</dbReference>
<name>A0A9Q0N8B2_9DIPT</name>
<dbReference type="PANTHER" id="PTHR39207">
    <property type="entry name" value="ALPHA-GLUCURONIDASE A"/>
    <property type="match status" value="1"/>
</dbReference>
<dbReference type="Gene3D" id="3.30.379.10">
    <property type="entry name" value="Chitobiase/beta-hexosaminidase domain 2-like"/>
    <property type="match status" value="1"/>
</dbReference>
<dbReference type="GO" id="GO:0033939">
    <property type="term" value="F:xylan alpha-1,2-glucuronosidase activity"/>
    <property type="evidence" value="ECO:0007669"/>
    <property type="project" value="TreeGrafter"/>
</dbReference>
<sequence>MLFTKSIALYVTVFTSIVLLPMVLSEDGYDLWLRYRLMDTDSINRYSPYIRDIHISLSFTFVMRAAASELQRGLSGMMGSDIPQIQEPVSNGTIVIGTPTTSSVIRQLSLPLDSLGNEGYLIRQVSADDITFIVIAGNTEQGGLYGVFQFLKEVQMRKSLENVNISSTPKVKLRLLNHWDNLDGTVERGYAGNTLWDWWKLPDIVSPRYTDYSRAMASVGINGIVVNNVNAKPDILKAMWISKVAALSDVFRQYGIQTYLSVRFSTPYELKETKTADPLDSDVIAWWSAKVQKIYTTIPNFGGFLVKASSEGQPGPADYGRSHAEGANMLANAVRPYGGVVMWRAFVYSQDDPEDRAKQAYTEFKALDGQFAENVILQVKNGPIDFQPREPFHPLFGGMPNTPVSIEVQITKEYLGFATHLAYLGPMWEEVLTSDTFIKGSGSTVSRVIDGSLFQHSLTAIAGVSNVGNDRDWTGSHFNQANLYAYGRLAWDPYASSRSIAEDWLRLTFSTDTSFVSKAADIMMMSREAVANYMTPLGLHHLMATGHHYGPGPWVDNLSRPEWNPAYYHNADGNGIGFDRTQTGSNAISQYAPEVSAVFADVNVVDERYLLWFHHLSWDYTLKSGNSLWDSIVQAYDDGVASAKEMSDMWQTLLIYVDPERFQNVEADLRIQIREAKWWRDACIAYFQSVSNKPLPAGADPPEKTLAEYRAIQFIYAPGINTITIEVECVSSSVEMKPYVVLITLCLALNIIWRLK</sequence>